<keyword evidence="2" id="KW-1185">Reference proteome</keyword>
<dbReference type="BioCyc" id="CNIT1237085:G1324-2603-MONOMER"/>
<dbReference type="InParanoid" id="K0IHV9"/>
<gene>
    <name evidence="1" type="ordered locus">Ngar_c26030</name>
</gene>
<proteinExistence type="predicted"/>
<dbReference type="Proteomes" id="UP000008037">
    <property type="component" value="Chromosome"/>
</dbReference>
<evidence type="ECO:0000313" key="1">
    <source>
        <dbReference type="EMBL" id="AFU59525.1"/>
    </source>
</evidence>
<sequence length="68" mass="7586">MLVGPSFVCNQVASKTVLCLHWNLEPRTSSGTVEQYTTAAIKSHIKMEISTLAETPNRWVLTKEARPN</sequence>
<dbReference type="HOGENOM" id="CLU_2784239_0_0_2"/>
<dbReference type="AlphaFoldDB" id="K0IHV9"/>
<accession>K0IHV9</accession>
<name>K0IHV9_NITGG</name>
<protein>
    <submittedName>
        <fullName evidence="1">Uncharacterized protein</fullName>
    </submittedName>
</protein>
<dbReference type="EMBL" id="CP002408">
    <property type="protein sequence ID" value="AFU59525.1"/>
    <property type="molecule type" value="Genomic_DNA"/>
</dbReference>
<reference evidence="1 2" key="1">
    <citation type="journal article" date="2012" name="Environ. Microbiol.">
        <title>The genome of the ammonia-oxidizing Candidatus Nitrososphaera gargensis: insights into metabolic versatility and environmental adaptations.</title>
        <authorList>
            <person name="Spang A."/>
            <person name="Poehlein A."/>
            <person name="Offre P."/>
            <person name="Zumbragel S."/>
            <person name="Haider S."/>
            <person name="Rychlik N."/>
            <person name="Nowka B."/>
            <person name="Schmeisser C."/>
            <person name="Lebedeva E.V."/>
            <person name="Rattei T."/>
            <person name="Bohm C."/>
            <person name="Schmid M."/>
            <person name="Galushko A."/>
            <person name="Hatzenpichler R."/>
            <person name="Weinmaier T."/>
            <person name="Daniel R."/>
            <person name="Schleper C."/>
            <person name="Spieck E."/>
            <person name="Streit W."/>
            <person name="Wagner M."/>
        </authorList>
    </citation>
    <scope>NUCLEOTIDE SEQUENCE [LARGE SCALE GENOMIC DNA]</scope>
    <source>
        <strain evidence="2">Ga9.2</strain>
    </source>
</reference>
<evidence type="ECO:0000313" key="2">
    <source>
        <dbReference type="Proteomes" id="UP000008037"/>
    </source>
</evidence>
<dbReference type="KEGG" id="nga:Ngar_c26030"/>
<organism evidence="1 2">
    <name type="scientific">Nitrososphaera gargensis (strain Ga9.2)</name>
    <dbReference type="NCBI Taxonomy" id="1237085"/>
    <lineage>
        <taxon>Archaea</taxon>
        <taxon>Nitrososphaerota</taxon>
        <taxon>Nitrososphaeria</taxon>
        <taxon>Nitrososphaerales</taxon>
        <taxon>Nitrososphaeraceae</taxon>
        <taxon>Nitrososphaera</taxon>
    </lineage>
</organism>